<dbReference type="AlphaFoldDB" id="A0A6J4IXU1"/>
<dbReference type="PANTHER" id="PTHR34408:SF1">
    <property type="entry name" value="GLYCOSYL HYDROLASE FAMILY 19 DOMAIN-CONTAINING PROTEIN HI_1415"/>
    <property type="match status" value="1"/>
</dbReference>
<evidence type="ECO:0000259" key="3">
    <source>
        <dbReference type="PROSITE" id="PS51781"/>
    </source>
</evidence>
<dbReference type="Gene3D" id="2.30.30.40">
    <property type="entry name" value="SH3 Domains"/>
    <property type="match status" value="1"/>
</dbReference>
<sequence length="337" mass="37197">MKKQVTLFICTVLLAAAPAVVSAQSGYKISSSSGANLRKGPGTSHSATATIPAGANVRVLEKNSNGWYKVEYNGQTGYVAGDLVENQNAQQSSANRTADNTRQQPAGDAQDRNNAARQTGNGSQRDDRDDRSQNQGSKSNRTAGKSASKGGNAGSSSYKWGIGLRLGEPSGLTVKRYLSSGNALEVNLGRSSRWGYEYDADDFYRHSRFSDRDNYHFHAYEGGASTALQVRYLWQKPIRSAQGLDWYVGLGGQARFTTATYYYYYNEGNWDNDWWRWNLVEERRTDVDLGLDGIIGLEYTLPNTPISLFGDVNIFMEIVDRPFAMFGQGGIGARYNF</sequence>
<protein>
    <recommendedName>
        <fullName evidence="3">SH3b domain-containing protein</fullName>
    </recommendedName>
</protein>
<dbReference type="EMBL" id="CADCTQ010000236">
    <property type="protein sequence ID" value="CAA9264965.1"/>
    <property type="molecule type" value="Genomic_DNA"/>
</dbReference>
<accession>A0A6J4IXU1</accession>
<feature type="region of interest" description="Disordered" evidence="1">
    <location>
        <begin position="89"/>
        <end position="153"/>
    </location>
</feature>
<feature type="chain" id="PRO_5026669625" description="SH3b domain-containing protein" evidence="2">
    <location>
        <begin position="24"/>
        <end position="337"/>
    </location>
</feature>
<dbReference type="SUPFAM" id="SSF50044">
    <property type="entry name" value="SH3-domain"/>
    <property type="match status" value="1"/>
</dbReference>
<evidence type="ECO:0000256" key="2">
    <source>
        <dbReference type="SAM" id="SignalP"/>
    </source>
</evidence>
<dbReference type="PANTHER" id="PTHR34408">
    <property type="entry name" value="FAMILY PROTEIN, PUTATIVE-RELATED"/>
    <property type="match status" value="1"/>
</dbReference>
<dbReference type="InterPro" id="IPR052354">
    <property type="entry name" value="Cell_Wall_Dynamics_Protein"/>
</dbReference>
<dbReference type="InterPro" id="IPR036028">
    <property type="entry name" value="SH3-like_dom_sf"/>
</dbReference>
<feature type="compositionally biased region" description="Low complexity" evidence="1">
    <location>
        <begin position="133"/>
        <end position="153"/>
    </location>
</feature>
<evidence type="ECO:0000256" key="1">
    <source>
        <dbReference type="SAM" id="MobiDB-lite"/>
    </source>
</evidence>
<feature type="domain" description="SH3b" evidence="3">
    <location>
        <begin position="25"/>
        <end position="88"/>
    </location>
</feature>
<dbReference type="Pfam" id="PF08239">
    <property type="entry name" value="SH3_3"/>
    <property type="match status" value="1"/>
</dbReference>
<keyword evidence="2" id="KW-0732">Signal</keyword>
<feature type="signal peptide" evidence="2">
    <location>
        <begin position="1"/>
        <end position="23"/>
    </location>
</feature>
<dbReference type="SMART" id="SM00287">
    <property type="entry name" value="SH3b"/>
    <property type="match status" value="1"/>
</dbReference>
<proteinExistence type="predicted"/>
<dbReference type="InterPro" id="IPR003646">
    <property type="entry name" value="SH3-like_bac-type"/>
</dbReference>
<dbReference type="PROSITE" id="PS51781">
    <property type="entry name" value="SH3B"/>
    <property type="match status" value="1"/>
</dbReference>
<reference evidence="4" key="1">
    <citation type="submission" date="2020-02" db="EMBL/GenBank/DDBJ databases">
        <authorList>
            <person name="Meier V. D."/>
        </authorList>
    </citation>
    <scope>NUCLEOTIDE SEQUENCE</scope>
    <source>
        <strain evidence="4">AVDCRST_MAG56</strain>
    </source>
</reference>
<feature type="compositionally biased region" description="Polar residues" evidence="1">
    <location>
        <begin position="89"/>
        <end position="104"/>
    </location>
</feature>
<name>A0A6J4IXU1_9SPHI</name>
<gene>
    <name evidence="4" type="ORF">AVDCRST_MAG56-2884</name>
</gene>
<feature type="region of interest" description="Disordered" evidence="1">
    <location>
        <begin position="30"/>
        <end position="49"/>
    </location>
</feature>
<organism evidence="4">
    <name type="scientific">uncultured Cytophagales bacterium</name>
    <dbReference type="NCBI Taxonomy" id="158755"/>
    <lineage>
        <taxon>Bacteria</taxon>
        <taxon>Pseudomonadati</taxon>
        <taxon>Bacteroidota</taxon>
        <taxon>Sphingobacteriia</taxon>
        <taxon>Sphingobacteriales</taxon>
        <taxon>environmental samples</taxon>
    </lineage>
</organism>
<evidence type="ECO:0000313" key="4">
    <source>
        <dbReference type="EMBL" id="CAA9264965.1"/>
    </source>
</evidence>